<sequence length="132" mass="15065">MYHSIHRKQHDSTFTINIMFTDLHLEASISFQNLSKDLATLGNELVTQGSKLSCILGSESGQQCVDDLCRVLPVVQASLTRRQKQLVSLQQDTAEKQRHLKELHSDFTINKLTIHRLTEDIKEPLGLNERLQ</sequence>
<evidence type="ECO:0000313" key="2">
    <source>
        <dbReference type="Proteomes" id="UP001345963"/>
    </source>
</evidence>
<dbReference type="Proteomes" id="UP001345963">
    <property type="component" value="Unassembled WGS sequence"/>
</dbReference>
<accession>A0ABU7AGY4</accession>
<gene>
    <name evidence="1" type="ORF">ATANTOWER_025492</name>
</gene>
<reference evidence="1 2" key="1">
    <citation type="submission" date="2021-07" db="EMBL/GenBank/DDBJ databases">
        <authorList>
            <person name="Palmer J.M."/>
        </authorList>
    </citation>
    <scope>NUCLEOTIDE SEQUENCE [LARGE SCALE GENOMIC DNA]</scope>
    <source>
        <strain evidence="1 2">AT_MEX2019</strain>
        <tissue evidence="1">Muscle</tissue>
    </source>
</reference>
<organism evidence="1 2">
    <name type="scientific">Ataeniobius toweri</name>
    <dbReference type="NCBI Taxonomy" id="208326"/>
    <lineage>
        <taxon>Eukaryota</taxon>
        <taxon>Metazoa</taxon>
        <taxon>Chordata</taxon>
        <taxon>Craniata</taxon>
        <taxon>Vertebrata</taxon>
        <taxon>Euteleostomi</taxon>
        <taxon>Actinopterygii</taxon>
        <taxon>Neopterygii</taxon>
        <taxon>Teleostei</taxon>
        <taxon>Neoteleostei</taxon>
        <taxon>Acanthomorphata</taxon>
        <taxon>Ovalentaria</taxon>
        <taxon>Atherinomorphae</taxon>
        <taxon>Cyprinodontiformes</taxon>
        <taxon>Goodeidae</taxon>
        <taxon>Ataeniobius</taxon>
    </lineage>
</organism>
<protein>
    <submittedName>
        <fullName evidence="1">Uncharacterized protein</fullName>
    </submittedName>
</protein>
<keyword evidence="2" id="KW-1185">Reference proteome</keyword>
<comment type="caution">
    <text evidence="1">The sequence shown here is derived from an EMBL/GenBank/DDBJ whole genome shotgun (WGS) entry which is preliminary data.</text>
</comment>
<evidence type="ECO:0000313" key="1">
    <source>
        <dbReference type="EMBL" id="MED6237461.1"/>
    </source>
</evidence>
<feature type="non-terminal residue" evidence="1">
    <location>
        <position position="132"/>
    </location>
</feature>
<name>A0ABU7AGY4_9TELE</name>
<dbReference type="EMBL" id="JAHUTI010015741">
    <property type="protein sequence ID" value="MED6237461.1"/>
    <property type="molecule type" value="Genomic_DNA"/>
</dbReference>
<proteinExistence type="predicted"/>